<sequence length="107" mass="12182">MPVTLAHLKSQIKSEREDVGFQENPEFETSTKYLSQSRSYEGQFHTKKVKSVDFEAKKTRLCWGRKGEEGEWGDHGLITRVGLMMKVLMQSAKSSLFGEGKWIKAVA</sequence>
<reference evidence="2" key="1">
    <citation type="journal article" date="2022" name="Mol. Ecol. Resour.">
        <title>The genomes of chicory, endive, great burdock and yacon provide insights into Asteraceae palaeo-polyploidization history and plant inulin production.</title>
        <authorList>
            <person name="Fan W."/>
            <person name="Wang S."/>
            <person name="Wang H."/>
            <person name="Wang A."/>
            <person name="Jiang F."/>
            <person name="Liu H."/>
            <person name="Zhao H."/>
            <person name="Xu D."/>
            <person name="Zhang Y."/>
        </authorList>
    </citation>
    <scope>NUCLEOTIDE SEQUENCE [LARGE SCALE GENOMIC DNA]</scope>
    <source>
        <strain evidence="2">cv. Punajuju</strain>
    </source>
</reference>
<comment type="caution">
    <text evidence="1">The sequence shown here is derived from an EMBL/GenBank/DDBJ whole genome shotgun (WGS) entry which is preliminary data.</text>
</comment>
<name>A0ACB9GE86_CICIN</name>
<accession>A0ACB9GE86</accession>
<keyword evidence="2" id="KW-1185">Reference proteome</keyword>
<proteinExistence type="predicted"/>
<organism evidence="1 2">
    <name type="scientific">Cichorium intybus</name>
    <name type="common">Chicory</name>
    <dbReference type="NCBI Taxonomy" id="13427"/>
    <lineage>
        <taxon>Eukaryota</taxon>
        <taxon>Viridiplantae</taxon>
        <taxon>Streptophyta</taxon>
        <taxon>Embryophyta</taxon>
        <taxon>Tracheophyta</taxon>
        <taxon>Spermatophyta</taxon>
        <taxon>Magnoliopsida</taxon>
        <taxon>eudicotyledons</taxon>
        <taxon>Gunneridae</taxon>
        <taxon>Pentapetalae</taxon>
        <taxon>asterids</taxon>
        <taxon>campanulids</taxon>
        <taxon>Asterales</taxon>
        <taxon>Asteraceae</taxon>
        <taxon>Cichorioideae</taxon>
        <taxon>Cichorieae</taxon>
        <taxon>Cichoriinae</taxon>
        <taxon>Cichorium</taxon>
    </lineage>
</organism>
<evidence type="ECO:0000313" key="1">
    <source>
        <dbReference type="EMBL" id="KAI3781792.1"/>
    </source>
</evidence>
<evidence type="ECO:0000313" key="2">
    <source>
        <dbReference type="Proteomes" id="UP001055811"/>
    </source>
</evidence>
<dbReference type="EMBL" id="CM042010">
    <property type="protein sequence ID" value="KAI3781792.1"/>
    <property type="molecule type" value="Genomic_DNA"/>
</dbReference>
<reference evidence="1 2" key="2">
    <citation type="journal article" date="2022" name="Mol. Ecol. Resour.">
        <title>The genomes of chicory, endive, great burdock and yacon provide insights into Asteraceae paleo-polyploidization history and plant inulin production.</title>
        <authorList>
            <person name="Fan W."/>
            <person name="Wang S."/>
            <person name="Wang H."/>
            <person name="Wang A."/>
            <person name="Jiang F."/>
            <person name="Liu H."/>
            <person name="Zhao H."/>
            <person name="Xu D."/>
            <person name="Zhang Y."/>
        </authorList>
    </citation>
    <scope>NUCLEOTIDE SEQUENCE [LARGE SCALE GENOMIC DNA]</scope>
    <source>
        <strain evidence="2">cv. Punajuju</strain>
        <tissue evidence="1">Leaves</tissue>
    </source>
</reference>
<dbReference type="Proteomes" id="UP001055811">
    <property type="component" value="Linkage Group LG02"/>
</dbReference>
<protein>
    <submittedName>
        <fullName evidence="1">Uncharacterized protein</fullName>
    </submittedName>
</protein>
<gene>
    <name evidence="1" type="ORF">L2E82_11817</name>
</gene>